<evidence type="ECO:0000313" key="3">
    <source>
        <dbReference type="Proteomes" id="UP001302321"/>
    </source>
</evidence>
<evidence type="ECO:0000313" key="2">
    <source>
        <dbReference type="EMBL" id="KAK4173127.1"/>
    </source>
</evidence>
<protein>
    <submittedName>
        <fullName evidence="2">Uncharacterized protein</fullName>
    </submittedName>
</protein>
<reference evidence="2" key="2">
    <citation type="submission" date="2023-05" db="EMBL/GenBank/DDBJ databases">
        <authorList>
            <consortium name="Lawrence Berkeley National Laboratory"/>
            <person name="Steindorff A."/>
            <person name="Hensen N."/>
            <person name="Bonometti L."/>
            <person name="Westerberg I."/>
            <person name="Brannstrom I.O."/>
            <person name="Guillou S."/>
            <person name="Cros-Aarteil S."/>
            <person name="Calhoun S."/>
            <person name="Haridas S."/>
            <person name="Kuo A."/>
            <person name="Mondo S."/>
            <person name="Pangilinan J."/>
            <person name="Riley R."/>
            <person name="Labutti K."/>
            <person name="Andreopoulos B."/>
            <person name="Lipzen A."/>
            <person name="Chen C."/>
            <person name="Yanf M."/>
            <person name="Daum C."/>
            <person name="Ng V."/>
            <person name="Clum A."/>
            <person name="Ohm R."/>
            <person name="Martin F."/>
            <person name="Silar P."/>
            <person name="Natvig D."/>
            <person name="Lalanne C."/>
            <person name="Gautier V."/>
            <person name="Ament-Velasquez S.L."/>
            <person name="Kruys A."/>
            <person name="Hutchinson M.I."/>
            <person name="Powell A.J."/>
            <person name="Barry K."/>
            <person name="Miller A.N."/>
            <person name="Grigoriev I.V."/>
            <person name="Debuchy R."/>
            <person name="Gladieux P."/>
            <person name="Thoren M.H."/>
            <person name="Johannesson H."/>
        </authorList>
    </citation>
    <scope>NUCLEOTIDE SEQUENCE</scope>
    <source>
        <strain evidence="2">CBS 892.96</strain>
    </source>
</reference>
<evidence type="ECO:0000256" key="1">
    <source>
        <dbReference type="SAM" id="Phobius"/>
    </source>
</evidence>
<keyword evidence="1" id="KW-1133">Transmembrane helix</keyword>
<feature type="transmembrane region" description="Helical" evidence="1">
    <location>
        <begin position="47"/>
        <end position="66"/>
    </location>
</feature>
<dbReference type="Proteomes" id="UP001302321">
    <property type="component" value="Unassembled WGS sequence"/>
</dbReference>
<gene>
    <name evidence="2" type="ORF">QBC36DRAFT_314180</name>
</gene>
<keyword evidence="1" id="KW-0472">Membrane</keyword>
<dbReference type="EMBL" id="MU866366">
    <property type="protein sequence ID" value="KAK4173127.1"/>
    <property type="molecule type" value="Genomic_DNA"/>
</dbReference>
<proteinExistence type="predicted"/>
<reference evidence="2" key="1">
    <citation type="journal article" date="2023" name="Mol. Phylogenet. Evol.">
        <title>Genome-scale phylogeny and comparative genomics of the fungal order Sordariales.</title>
        <authorList>
            <person name="Hensen N."/>
            <person name="Bonometti L."/>
            <person name="Westerberg I."/>
            <person name="Brannstrom I.O."/>
            <person name="Guillou S."/>
            <person name="Cros-Aarteil S."/>
            <person name="Calhoun S."/>
            <person name="Haridas S."/>
            <person name="Kuo A."/>
            <person name="Mondo S."/>
            <person name="Pangilinan J."/>
            <person name="Riley R."/>
            <person name="LaButti K."/>
            <person name="Andreopoulos B."/>
            <person name="Lipzen A."/>
            <person name="Chen C."/>
            <person name="Yan M."/>
            <person name="Daum C."/>
            <person name="Ng V."/>
            <person name="Clum A."/>
            <person name="Steindorff A."/>
            <person name="Ohm R.A."/>
            <person name="Martin F."/>
            <person name="Silar P."/>
            <person name="Natvig D.O."/>
            <person name="Lalanne C."/>
            <person name="Gautier V."/>
            <person name="Ament-Velasquez S.L."/>
            <person name="Kruys A."/>
            <person name="Hutchinson M.I."/>
            <person name="Powell A.J."/>
            <person name="Barry K."/>
            <person name="Miller A.N."/>
            <person name="Grigoriev I.V."/>
            <person name="Debuchy R."/>
            <person name="Gladieux P."/>
            <person name="Hiltunen Thoren M."/>
            <person name="Johannesson H."/>
        </authorList>
    </citation>
    <scope>NUCLEOTIDE SEQUENCE</scope>
    <source>
        <strain evidence="2">CBS 892.96</strain>
    </source>
</reference>
<dbReference type="AlphaFoldDB" id="A0AAN6W2J6"/>
<keyword evidence="3" id="KW-1185">Reference proteome</keyword>
<comment type="caution">
    <text evidence="2">The sequence shown here is derived from an EMBL/GenBank/DDBJ whole genome shotgun (WGS) entry which is preliminary data.</text>
</comment>
<name>A0AAN6W2J6_9PEZI</name>
<organism evidence="2 3">
    <name type="scientific">Triangularia setosa</name>
    <dbReference type="NCBI Taxonomy" id="2587417"/>
    <lineage>
        <taxon>Eukaryota</taxon>
        <taxon>Fungi</taxon>
        <taxon>Dikarya</taxon>
        <taxon>Ascomycota</taxon>
        <taxon>Pezizomycotina</taxon>
        <taxon>Sordariomycetes</taxon>
        <taxon>Sordariomycetidae</taxon>
        <taxon>Sordariales</taxon>
        <taxon>Podosporaceae</taxon>
        <taxon>Triangularia</taxon>
    </lineage>
</organism>
<keyword evidence="1" id="KW-0812">Transmembrane</keyword>
<accession>A0AAN6W2J6</accession>
<sequence length="128" mass="14313">MVGQRWDEESSRMTGWFVGGVEATKMRDEDAQAVVDFTRRIASGHKALVWVLKTACFFMAPWIVLFHDAVEVPMLCSSVAVPGSLQEHLPYWRVFRSGSSAQLAKKLLPVLGDNVVCAFNKMFGIGYE</sequence>